<comment type="caution">
    <text evidence="2">The sequence shown here is derived from an EMBL/GenBank/DDBJ whole genome shotgun (WGS) entry which is preliminary data.</text>
</comment>
<accession>A0A0R0CW60</accession>
<dbReference type="STRING" id="336566.ABB30_14745"/>
<dbReference type="AlphaFoldDB" id="A0A0R0CW60"/>
<evidence type="ECO:0000313" key="3">
    <source>
        <dbReference type="Proteomes" id="UP000050956"/>
    </source>
</evidence>
<protein>
    <recommendedName>
        <fullName evidence="4">Thymidine phosphorylase</fullName>
    </recommendedName>
</protein>
<keyword evidence="3" id="KW-1185">Reference proteome</keyword>
<dbReference type="EMBL" id="LDJM01000051">
    <property type="protein sequence ID" value="KRG74044.1"/>
    <property type="molecule type" value="Genomic_DNA"/>
</dbReference>
<feature type="region of interest" description="Disordered" evidence="1">
    <location>
        <begin position="337"/>
        <end position="359"/>
    </location>
</feature>
<organism evidence="2 3">
    <name type="scientific">Stenotrophomonas ginsengisoli</name>
    <dbReference type="NCBI Taxonomy" id="336566"/>
    <lineage>
        <taxon>Bacteria</taxon>
        <taxon>Pseudomonadati</taxon>
        <taxon>Pseudomonadota</taxon>
        <taxon>Gammaproteobacteria</taxon>
        <taxon>Lysobacterales</taxon>
        <taxon>Lysobacteraceae</taxon>
        <taxon>Stenotrophomonas</taxon>
    </lineage>
</organism>
<dbReference type="PATRIC" id="fig|336566.3.peg.2579"/>
<name>A0A0R0CW60_9GAMM</name>
<gene>
    <name evidence="2" type="ORF">ABB30_14745</name>
</gene>
<feature type="region of interest" description="Disordered" evidence="1">
    <location>
        <begin position="674"/>
        <end position="699"/>
    </location>
</feature>
<feature type="compositionally biased region" description="Low complexity" evidence="1">
    <location>
        <begin position="225"/>
        <end position="251"/>
    </location>
</feature>
<feature type="region of interest" description="Disordered" evidence="1">
    <location>
        <begin position="217"/>
        <end position="275"/>
    </location>
</feature>
<dbReference type="Proteomes" id="UP000050956">
    <property type="component" value="Unassembled WGS sequence"/>
</dbReference>
<reference evidence="2 3" key="1">
    <citation type="submission" date="2015-05" db="EMBL/GenBank/DDBJ databases">
        <title>Genome sequencing and analysis of members of genus Stenotrophomonas.</title>
        <authorList>
            <person name="Patil P.P."/>
            <person name="Midha S."/>
            <person name="Patil P.B."/>
        </authorList>
    </citation>
    <scope>NUCLEOTIDE SEQUENCE [LARGE SCALE GENOMIC DNA]</scope>
    <source>
        <strain evidence="2 3">DSM 24757</strain>
    </source>
</reference>
<evidence type="ECO:0000313" key="2">
    <source>
        <dbReference type="EMBL" id="KRG74044.1"/>
    </source>
</evidence>
<dbReference type="InterPro" id="IPR012434">
    <property type="entry name" value="DUF1631"/>
</dbReference>
<evidence type="ECO:0000256" key="1">
    <source>
        <dbReference type="SAM" id="MobiDB-lite"/>
    </source>
</evidence>
<evidence type="ECO:0008006" key="4">
    <source>
        <dbReference type="Google" id="ProtNLM"/>
    </source>
</evidence>
<dbReference type="Pfam" id="PF07793">
    <property type="entry name" value="DUF1631"/>
    <property type="match status" value="1"/>
</dbReference>
<sequence length="803" mass="86479">MPPRVSGLLEQLQQLTQQILLTPLTLTIVELERDLMRHADVARNSQLQMDLLGQARHVMPMGEAFARHYLSLSGRALTSLHEADARLPADAVAAPATELSLVQDIEIDRDIVLADLARREAPRHASALHVLSQRMAVLAARPAYDIEQVPLSPHWLCRRLPQASSLLDLSAEASLVLYKAFGRMVFERQAELLERANSLLASQGVLPGLVYQPFLPRPAGRRRSAGPADADAPSPHGNSAASGNSASTSPAGTGGADRPLTQWQGQAPASGWRQSLHAATADAAAASAAAAALQPGQALNAAVSEEDLADLQQMLSAARQTYGNQLPLSSASLPLQAGNGLPAAGPEADMSATQASAAPGPALSSPVVNNLLARLQGLTAAKPASPGRSIEDIRNALLAQARAEHGPAAQLSPRDNDTMDLLGLLYRQIQAHMRSDASAGELLTQLQLPVVRAAISDPGFFVRDEHPARELLNAVAESGALWLGNEDVDPVLVAKLGQTVHKVVNDYDGDEQVFANATEEIQAHYRSAVHKAELAERRFIEAARGKERLESARRVADKTIQAACDSEPAPPRFVQNLMRQAWNDVLMLTLLRQGEQSGEWEQQVAATRQIVALTTQAAGNPADEDFGQSLEKALGQVGYHGEEAGAIARRLSTPGGEDAITSRTELTARLQARSRLGDQGGRQDEAVERPAPPPARNTTEESCYQQLRELPFGTWFDFHTNQQGDTRRLRMSWFSQLTDNALFVNARGQKVAEHTMDSLARLMASGQLRIVNESQGRLIDRAWQATLRTLRSLAGRGGNKESA</sequence>
<proteinExistence type="predicted"/>